<gene>
    <name evidence="1" type="ORF">NDU88_000922</name>
</gene>
<evidence type="ECO:0000313" key="1">
    <source>
        <dbReference type="EMBL" id="KAJ1175635.1"/>
    </source>
</evidence>
<comment type="caution">
    <text evidence="1">The sequence shown here is derived from an EMBL/GenBank/DDBJ whole genome shotgun (WGS) entry which is preliminary data.</text>
</comment>
<dbReference type="Proteomes" id="UP001066276">
    <property type="component" value="Chromosome 3_2"/>
</dbReference>
<proteinExistence type="predicted"/>
<protein>
    <submittedName>
        <fullName evidence="1">Uncharacterized protein</fullName>
    </submittedName>
</protein>
<dbReference type="AlphaFoldDB" id="A0AAV7TH94"/>
<sequence>MLDLRPPAPEMAETTEAKLDQILGAIPASKQELSTKVDAVAIALGLLQPDQQKLAARVTHTEHDITELNPEVKGLVEQVDS</sequence>
<evidence type="ECO:0000313" key="2">
    <source>
        <dbReference type="Proteomes" id="UP001066276"/>
    </source>
</evidence>
<name>A0AAV7TH94_PLEWA</name>
<reference evidence="1" key="1">
    <citation type="journal article" date="2022" name="bioRxiv">
        <title>Sequencing and chromosome-scale assembly of the giantPleurodeles waltlgenome.</title>
        <authorList>
            <person name="Brown T."/>
            <person name="Elewa A."/>
            <person name="Iarovenko S."/>
            <person name="Subramanian E."/>
            <person name="Araus A.J."/>
            <person name="Petzold A."/>
            <person name="Susuki M."/>
            <person name="Suzuki K.-i.T."/>
            <person name="Hayashi T."/>
            <person name="Toyoda A."/>
            <person name="Oliveira C."/>
            <person name="Osipova E."/>
            <person name="Leigh N.D."/>
            <person name="Simon A."/>
            <person name="Yun M.H."/>
        </authorList>
    </citation>
    <scope>NUCLEOTIDE SEQUENCE</scope>
    <source>
        <strain evidence="1">20211129_DDA</strain>
        <tissue evidence="1">Liver</tissue>
    </source>
</reference>
<dbReference type="EMBL" id="JANPWB010000006">
    <property type="protein sequence ID" value="KAJ1175635.1"/>
    <property type="molecule type" value="Genomic_DNA"/>
</dbReference>
<keyword evidence="2" id="KW-1185">Reference proteome</keyword>
<organism evidence="1 2">
    <name type="scientific">Pleurodeles waltl</name>
    <name type="common">Iberian ribbed newt</name>
    <dbReference type="NCBI Taxonomy" id="8319"/>
    <lineage>
        <taxon>Eukaryota</taxon>
        <taxon>Metazoa</taxon>
        <taxon>Chordata</taxon>
        <taxon>Craniata</taxon>
        <taxon>Vertebrata</taxon>
        <taxon>Euteleostomi</taxon>
        <taxon>Amphibia</taxon>
        <taxon>Batrachia</taxon>
        <taxon>Caudata</taxon>
        <taxon>Salamandroidea</taxon>
        <taxon>Salamandridae</taxon>
        <taxon>Pleurodelinae</taxon>
        <taxon>Pleurodeles</taxon>
    </lineage>
</organism>
<accession>A0AAV7TH94</accession>